<feature type="transmembrane region" description="Helical" evidence="1">
    <location>
        <begin position="35"/>
        <end position="57"/>
    </location>
</feature>
<keyword evidence="1" id="KW-0812">Transmembrane</keyword>
<organism evidence="2 3">
    <name type="scientific">Protopolystoma xenopodis</name>
    <dbReference type="NCBI Taxonomy" id="117903"/>
    <lineage>
        <taxon>Eukaryota</taxon>
        <taxon>Metazoa</taxon>
        <taxon>Spiralia</taxon>
        <taxon>Lophotrochozoa</taxon>
        <taxon>Platyhelminthes</taxon>
        <taxon>Monogenea</taxon>
        <taxon>Polyopisthocotylea</taxon>
        <taxon>Polystomatidea</taxon>
        <taxon>Polystomatidae</taxon>
        <taxon>Protopolystoma</taxon>
    </lineage>
</organism>
<keyword evidence="3" id="KW-1185">Reference proteome</keyword>
<name>A0A3S5B9W0_9PLAT</name>
<evidence type="ECO:0000313" key="2">
    <source>
        <dbReference type="EMBL" id="VEL38013.1"/>
    </source>
</evidence>
<evidence type="ECO:0000313" key="3">
    <source>
        <dbReference type="Proteomes" id="UP000784294"/>
    </source>
</evidence>
<proteinExistence type="predicted"/>
<dbReference type="EMBL" id="CAAALY010256620">
    <property type="protein sequence ID" value="VEL38013.1"/>
    <property type="molecule type" value="Genomic_DNA"/>
</dbReference>
<accession>A0A3S5B9W0</accession>
<protein>
    <submittedName>
        <fullName evidence="2">Uncharacterized protein</fullName>
    </submittedName>
</protein>
<sequence>MHPPESISPKVCMSCASRAHGQADRRLPNTTRADLLLVPILLRLLSLVTAVAATISLTPGPREPDLGRLCVGNEPIVQLANTSLLL</sequence>
<keyword evidence="1" id="KW-0472">Membrane</keyword>
<keyword evidence="1" id="KW-1133">Transmembrane helix</keyword>
<evidence type="ECO:0000256" key="1">
    <source>
        <dbReference type="SAM" id="Phobius"/>
    </source>
</evidence>
<gene>
    <name evidence="2" type="ORF">PXEA_LOCUS31453</name>
</gene>
<dbReference type="AlphaFoldDB" id="A0A3S5B9W0"/>
<reference evidence="2" key="1">
    <citation type="submission" date="2018-11" db="EMBL/GenBank/DDBJ databases">
        <authorList>
            <consortium name="Pathogen Informatics"/>
        </authorList>
    </citation>
    <scope>NUCLEOTIDE SEQUENCE</scope>
</reference>
<dbReference type="Proteomes" id="UP000784294">
    <property type="component" value="Unassembled WGS sequence"/>
</dbReference>
<comment type="caution">
    <text evidence="2">The sequence shown here is derived from an EMBL/GenBank/DDBJ whole genome shotgun (WGS) entry which is preliminary data.</text>
</comment>